<evidence type="ECO:0000313" key="1">
    <source>
        <dbReference type="EMBL" id="EXK23492.1"/>
    </source>
</evidence>
<reference evidence="1" key="1">
    <citation type="submission" date="2012-04" db="EMBL/GenBank/DDBJ databases">
        <title>The Genome Sequence of Fusarium oxysporum melonis.</title>
        <authorList>
            <consortium name="The Broad Institute Genome Sequencing Platform"/>
            <person name="Ma L.-J."/>
            <person name="Gale L.R."/>
            <person name="Schwartz D.C."/>
            <person name="Zhou S."/>
            <person name="Corby-Kistler H."/>
            <person name="Young S.K."/>
            <person name="Zeng Q."/>
            <person name="Gargeya S."/>
            <person name="Fitzgerald M."/>
            <person name="Haas B."/>
            <person name="Abouelleil A."/>
            <person name="Alvarado L."/>
            <person name="Arachchi H.M."/>
            <person name="Berlin A."/>
            <person name="Brown A."/>
            <person name="Chapman S.B."/>
            <person name="Chen Z."/>
            <person name="Dunbar C."/>
            <person name="Freedman E."/>
            <person name="Gearin G."/>
            <person name="Goldberg J."/>
            <person name="Griggs A."/>
            <person name="Gujja S."/>
            <person name="Heiman D."/>
            <person name="Howarth C."/>
            <person name="Larson L."/>
            <person name="Lui A."/>
            <person name="MacDonald P.J.P."/>
            <person name="Montmayeur A."/>
            <person name="Murphy C."/>
            <person name="Neiman D."/>
            <person name="Pearson M."/>
            <person name="Priest M."/>
            <person name="Roberts A."/>
            <person name="Saif S."/>
            <person name="Shea T."/>
            <person name="Shenoy N."/>
            <person name="Sisk P."/>
            <person name="Stolte C."/>
            <person name="Sykes S."/>
            <person name="Wortman J."/>
            <person name="Nusbaum C."/>
            <person name="Birren B."/>
        </authorList>
    </citation>
    <scope>NUCLEOTIDE SEQUENCE</scope>
    <source>
        <strain evidence="1">26406</strain>
    </source>
</reference>
<gene>
    <name evidence="1" type="ORF">FOMG_19730</name>
</gene>
<sequence>MLQSASMTMSTRRKELRPIAPTCIVWAKLKK</sequence>
<protein>
    <submittedName>
        <fullName evidence="1">Uncharacterized protein</fullName>
    </submittedName>
</protein>
<dbReference type="VEuPathDB" id="FungiDB:FOMG_19730"/>
<proteinExistence type="predicted"/>
<dbReference type="EMBL" id="KI980817">
    <property type="protein sequence ID" value="EXK23492.1"/>
    <property type="molecule type" value="Genomic_DNA"/>
</dbReference>
<accession>W9Z4F1</accession>
<organism evidence="1">
    <name type="scientific">Fusarium oxysporum f. sp. melonis 26406</name>
    <dbReference type="NCBI Taxonomy" id="1089452"/>
    <lineage>
        <taxon>Eukaryota</taxon>
        <taxon>Fungi</taxon>
        <taxon>Dikarya</taxon>
        <taxon>Ascomycota</taxon>
        <taxon>Pezizomycotina</taxon>
        <taxon>Sordariomycetes</taxon>
        <taxon>Hypocreomycetidae</taxon>
        <taxon>Hypocreales</taxon>
        <taxon>Nectriaceae</taxon>
        <taxon>Fusarium</taxon>
        <taxon>Fusarium oxysporum species complex</taxon>
    </lineage>
</organism>
<reference evidence="1" key="2">
    <citation type="submission" date="2014-02" db="EMBL/GenBank/DDBJ databases">
        <title>Annotation of the Genome Sequence of Fusarium oxysporum f. sp. melonis 26406.</title>
        <authorList>
            <consortium name="The Broad Institute Genomics Platform"/>
            <person name="Ma L.-J."/>
            <person name="Corby-Kistler H."/>
            <person name="Broz K."/>
            <person name="Gale L.R."/>
            <person name="Jonkers W."/>
            <person name="O'Donnell K."/>
            <person name="Ploetz R."/>
            <person name="Steinberg C."/>
            <person name="Schwartz D.C."/>
            <person name="VanEtten H."/>
            <person name="Zhou S."/>
            <person name="Young S.K."/>
            <person name="Zeng Q."/>
            <person name="Gargeya S."/>
            <person name="Fitzgerald M."/>
            <person name="Abouelleil A."/>
            <person name="Alvarado L."/>
            <person name="Chapman S.B."/>
            <person name="Gainer-Dewar J."/>
            <person name="Goldberg J."/>
            <person name="Griggs A."/>
            <person name="Gujja S."/>
            <person name="Hansen M."/>
            <person name="Howarth C."/>
            <person name="Imamovic A."/>
            <person name="Ireland A."/>
            <person name="Larimer J."/>
            <person name="McCowan C."/>
            <person name="Murphy C."/>
            <person name="Pearson M."/>
            <person name="Poon T.W."/>
            <person name="Priest M."/>
            <person name="Roberts A."/>
            <person name="Saif S."/>
            <person name="Shea T."/>
            <person name="Sykes S."/>
            <person name="Wortman J."/>
            <person name="Nusbaum C."/>
            <person name="Birren B."/>
        </authorList>
    </citation>
    <scope>NUCLEOTIDE SEQUENCE</scope>
    <source>
        <strain evidence="1">26406</strain>
    </source>
</reference>
<dbReference type="AlphaFoldDB" id="W9Z4F1"/>
<dbReference type="Proteomes" id="UP000030703">
    <property type="component" value="Unassembled WGS sequence"/>
</dbReference>
<name>W9Z4F1_FUSOX</name>
<dbReference type="HOGENOM" id="CLU_3399475_0_0_1"/>